<feature type="transmembrane region" description="Helical" evidence="1">
    <location>
        <begin position="34"/>
        <end position="55"/>
    </location>
</feature>
<dbReference type="GO" id="GO:0016747">
    <property type="term" value="F:acyltransferase activity, transferring groups other than amino-acyl groups"/>
    <property type="evidence" value="ECO:0007669"/>
    <property type="project" value="InterPro"/>
</dbReference>
<keyword evidence="4" id="KW-1185">Reference proteome</keyword>
<feature type="transmembrane region" description="Helical" evidence="1">
    <location>
        <begin position="160"/>
        <end position="178"/>
    </location>
</feature>
<dbReference type="Proteomes" id="UP000482155">
    <property type="component" value="Unassembled WGS sequence"/>
</dbReference>
<feature type="transmembrane region" description="Helical" evidence="1">
    <location>
        <begin position="226"/>
        <end position="244"/>
    </location>
</feature>
<feature type="transmembrane region" description="Helical" evidence="1">
    <location>
        <begin position="75"/>
        <end position="97"/>
    </location>
</feature>
<keyword evidence="1" id="KW-0812">Transmembrane</keyword>
<keyword evidence="3" id="KW-0808">Transferase</keyword>
<dbReference type="PANTHER" id="PTHR23028:SF134">
    <property type="entry name" value="PUTATIVE (AFU_ORTHOLOGUE AFUA_4G08520)-RELATED"/>
    <property type="match status" value="1"/>
</dbReference>
<keyword evidence="1" id="KW-0472">Membrane</keyword>
<feature type="transmembrane region" description="Helical" evidence="1">
    <location>
        <begin position="104"/>
        <end position="124"/>
    </location>
</feature>
<proteinExistence type="predicted"/>
<dbReference type="InterPro" id="IPR002656">
    <property type="entry name" value="Acyl_transf_3_dom"/>
</dbReference>
<feature type="domain" description="Acyltransferase 3" evidence="2">
    <location>
        <begin position="7"/>
        <end position="327"/>
    </location>
</feature>
<sequence length="358" mass="38635">MQSNRFVYLDGLRGLAALFVLTRHTESFWGFSLFRSYLAVDLFFILSGVVIANAYGRKLASGAMSVTEFSVIRIIRLYPVFFLSFLLSAAIPLGQLLRRPDAELTLEALLIIIPLTALMLPSGMSRGAALFPLNGPYWSLFFELIVNVLYAVLRPRLTVVRTLAALLLLGLVCLVAALDRGSLNIGFTWGAGSILAGFARAAFGILLGTLVHKVIHKAPRTLRTRAAPWIAMAAVLAVLASPSMGEADAIIDMLAVSLLFPLCVLAASHGPRTKLDGALLALGSGSYPIYVLHQPVAHVTSFLLSGSQTALTPYGGIVLVAMLIPAAMWIERAYDIPVRRWLMAKYARRNGALPATTA</sequence>
<accession>A0A6B3STX1</accession>
<keyword evidence="3" id="KW-0012">Acyltransferase</keyword>
<keyword evidence="1" id="KW-1133">Transmembrane helix</keyword>
<feature type="transmembrane region" description="Helical" evidence="1">
    <location>
        <begin position="313"/>
        <end position="330"/>
    </location>
</feature>
<comment type="caution">
    <text evidence="3">The sequence shown here is derived from an EMBL/GenBank/DDBJ whole genome shotgun (WGS) entry which is preliminary data.</text>
</comment>
<dbReference type="EMBL" id="JAAIVB010000027">
    <property type="protein sequence ID" value="NEX61079.1"/>
    <property type="molecule type" value="Genomic_DNA"/>
</dbReference>
<dbReference type="Pfam" id="PF01757">
    <property type="entry name" value="Acyl_transf_3"/>
    <property type="match status" value="1"/>
</dbReference>
<evidence type="ECO:0000259" key="2">
    <source>
        <dbReference type="Pfam" id="PF01757"/>
    </source>
</evidence>
<evidence type="ECO:0000313" key="4">
    <source>
        <dbReference type="Proteomes" id="UP000482155"/>
    </source>
</evidence>
<evidence type="ECO:0000256" key="1">
    <source>
        <dbReference type="SAM" id="Phobius"/>
    </source>
</evidence>
<feature type="transmembrane region" description="Helical" evidence="1">
    <location>
        <begin position="136"/>
        <end position="153"/>
    </location>
</feature>
<reference evidence="3 4" key="1">
    <citation type="submission" date="2020-02" db="EMBL/GenBank/DDBJ databases">
        <authorList>
            <person name="Kim M.K."/>
        </authorList>
    </citation>
    <scope>NUCLEOTIDE SEQUENCE [LARGE SCALE GENOMIC DNA]</scope>
    <source>
        <strain evidence="3 4">17J57-3</strain>
    </source>
</reference>
<dbReference type="AlphaFoldDB" id="A0A6B3STX1"/>
<organism evidence="3 4">
    <name type="scientific">Noviherbaspirillum galbum</name>
    <dbReference type="NCBI Taxonomy" id="2709383"/>
    <lineage>
        <taxon>Bacteria</taxon>
        <taxon>Pseudomonadati</taxon>
        <taxon>Pseudomonadota</taxon>
        <taxon>Betaproteobacteria</taxon>
        <taxon>Burkholderiales</taxon>
        <taxon>Oxalobacteraceae</taxon>
        <taxon>Noviherbaspirillum</taxon>
    </lineage>
</organism>
<feature type="transmembrane region" description="Helical" evidence="1">
    <location>
        <begin position="190"/>
        <end position="214"/>
    </location>
</feature>
<dbReference type="InterPro" id="IPR050879">
    <property type="entry name" value="Acyltransferase_3"/>
</dbReference>
<gene>
    <name evidence="3" type="ORF">G3574_08315</name>
</gene>
<protein>
    <submittedName>
        <fullName evidence="3">Acyltransferase</fullName>
    </submittedName>
</protein>
<dbReference type="PANTHER" id="PTHR23028">
    <property type="entry name" value="ACETYLTRANSFERASE"/>
    <property type="match status" value="1"/>
</dbReference>
<name>A0A6B3STX1_9BURK</name>
<dbReference type="RefSeq" id="WP_163961938.1">
    <property type="nucleotide sequence ID" value="NZ_JAAIVB010000027.1"/>
</dbReference>
<evidence type="ECO:0000313" key="3">
    <source>
        <dbReference type="EMBL" id="NEX61079.1"/>
    </source>
</evidence>